<name>A0A6I3KY39_9NOCA</name>
<comment type="caution">
    <text evidence="5">The sequence shown here is derived from an EMBL/GenBank/DDBJ whole genome shotgun (WGS) entry which is preliminary data.</text>
</comment>
<reference evidence="5 6" key="1">
    <citation type="submission" date="2019-11" db="EMBL/GenBank/DDBJ databases">
        <title>Nocardia sp. nov. CT2-14 isolated from soil.</title>
        <authorList>
            <person name="Kanchanasin P."/>
            <person name="Tanasupawat S."/>
            <person name="Yuki M."/>
            <person name="Kudo T."/>
        </authorList>
    </citation>
    <scope>NUCLEOTIDE SEQUENCE [LARGE SCALE GENOMIC DNA]</scope>
    <source>
        <strain evidence="5 6">CT2-14</strain>
    </source>
</reference>
<dbReference type="Proteomes" id="UP000432464">
    <property type="component" value="Unassembled WGS sequence"/>
</dbReference>
<protein>
    <submittedName>
        <fullName evidence="5">TetR family transcriptional regulator</fullName>
    </submittedName>
</protein>
<feature type="region of interest" description="Disordered" evidence="3">
    <location>
        <begin position="1"/>
        <end position="20"/>
    </location>
</feature>
<dbReference type="Gene3D" id="1.10.357.10">
    <property type="entry name" value="Tetracycline Repressor, domain 2"/>
    <property type="match status" value="1"/>
</dbReference>
<dbReference type="InterPro" id="IPR001647">
    <property type="entry name" value="HTH_TetR"/>
</dbReference>
<dbReference type="RefSeq" id="WP_328290566.1">
    <property type="nucleotide sequence ID" value="NZ_WMBB01000011.1"/>
</dbReference>
<dbReference type="SUPFAM" id="SSF46689">
    <property type="entry name" value="Homeodomain-like"/>
    <property type="match status" value="1"/>
</dbReference>
<dbReference type="EMBL" id="WMBB01000011">
    <property type="protein sequence ID" value="MTE15743.1"/>
    <property type="molecule type" value="Genomic_DNA"/>
</dbReference>
<keyword evidence="1 2" id="KW-0238">DNA-binding</keyword>
<evidence type="ECO:0000313" key="6">
    <source>
        <dbReference type="Proteomes" id="UP000432464"/>
    </source>
</evidence>
<feature type="domain" description="HTH tetR-type" evidence="4">
    <location>
        <begin position="19"/>
        <end position="79"/>
    </location>
</feature>
<dbReference type="PANTHER" id="PTHR30055:SF226">
    <property type="entry name" value="HTH-TYPE TRANSCRIPTIONAL REGULATOR PKSA"/>
    <property type="match status" value="1"/>
</dbReference>
<dbReference type="Pfam" id="PF00440">
    <property type="entry name" value="TetR_N"/>
    <property type="match status" value="1"/>
</dbReference>
<feature type="DNA-binding region" description="H-T-H motif" evidence="2">
    <location>
        <begin position="42"/>
        <end position="61"/>
    </location>
</feature>
<dbReference type="GO" id="GO:0003700">
    <property type="term" value="F:DNA-binding transcription factor activity"/>
    <property type="evidence" value="ECO:0007669"/>
    <property type="project" value="TreeGrafter"/>
</dbReference>
<evidence type="ECO:0000313" key="5">
    <source>
        <dbReference type="EMBL" id="MTE15743.1"/>
    </source>
</evidence>
<dbReference type="GO" id="GO:0000976">
    <property type="term" value="F:transcription cis-regulatory region binding"/>
    <property type="evidence" value="ECO:0007669"/>
    <property type="project" value="TreeGrafter"/>
</dbReference>
<dbReference type="PROSITE" id="PS50977">
    <property type="entry name" value="HTH_TETR_2"/>
    <property type="match status" value="1"/>
</dbReference>
<keyword evidence="6" id="KW-1185">Reference proteome</keyword>
<dbReference type="InterPro" id="IPR050109">
    <property type="entry name" value="HTH-type_TetR-like_transc_reg"/>
</dbReference>
<proteinExistence type="predicted"/>
<organism evidence="5 6">
    <name type="scientific">Nocardia aurantiaca</name>
    <dbReference type="NCBI Taxonomy" id="2675850"/>
    <lineage>
        <taxon>Bacteria</taxon>
        <taxon>Bacillati</taxon>
        <taxon>Actinomycetota</taxon>
        <taxon>Actinomycetes</taxon>
        <taxon>Mycobacteriales</taxon>
        <taxon>Nocardiaceae</taxon>
        <taxon>Nocardia</taxon>
    </lineage>
</organism>
<dbReference type="AlphaFoldDB" id="A0A6I3KY39"/>
<accession>A0A6I3KY39</accession>
<evidence type="ECO:0000256" key="1">
    <source>
        <dbReference type="ARBA" id="ARBA00023125"/>
    </source>
</evidence>
<dbReference type="PANTHER" id="PTHR30055">
    <property type="entry name" value="HTH-TYPE TRANSCRIPTIONAL REGULATOR RUTR"/>
    <property type="match status" value="1"/>
</dbReference>
<sequence length="221" mass="23879">MTRASNGTYRGTTTDERREQRRRRLLDAALDIVGTQGLAALTVRGVCEQAKVGPRFFYESFTDLDALAEALLDEVQGATLDAARSAMIDTPGGPEEKLRAGVAALIIAVTDDPRRANIAFAQAYGSEMLMRRRFEGMRRVAELLIEQTRVLLDIPEGEDTALTALAQLITGGAAELILVWLDGGLKVERPVLVGIVADYVVAMVDRLPGMRTRLPGTAAPG</sequence>
<feature type="compositionally biased region" description="Polar residues" evidence="3">
    <location>
        <begin position="1"/>
        <end position="11"/>
    </location>
</feature>
<dbReference type="InterPro" id="IPR009057">
    <property type="entry name" value="Homeodomain-like_sf"/>
</dbReference>
<evidence type="ECO:0000259" key="4">
    <source>
        <dbReference type="PROSITE" id="PS50977"/>
    </source>
</evidence>
<gene>
    <name evidence="5" type="ORF">GLP40_23600</name>
</gene>
<evidence type="ECO:0000256" key="3">
    <source>
        <dbReference type="SAM" id="MobiDB-lite"/>
    </source>
</evidence>
<evidence type="ECO:0000256" key="2">
    <source>
        <dbReference type="PROSITE-ProRule" id="PRU00335"/>
    </source>
</evidence>